<dbReference type="AlphaFoldDB" id="A0A815Y4N6"/>
<feature type="compositionally biased region" description="Low complexity" evidence="1">
    <location>
        <begin position="54"/>
        <end position="68"/>
    </location>
</feature>
<reference evidence="2" key="1">
    <citation type="submission" date="2021-02" db="EMBL/GenBank/DDBJ databases">
        <authorList>
            <person name="Nowell W R."/>
        </authorList>
    </citation>
    <scope>NUCLEOTIDE SEQUENCE</scope>
</reference>
<evidence type="ECO:0000256" key="1">
    <source>
        <dbReference type="SAM" id="MobiDB-lite"/>
    </source>
</evidence>
<protein>
    <submittedName>
        <fullName evidence="2">Uncharacterized protein</fullName>
    </submittedName>
</protein>
<name>A0A815Y4N6_9BILA</name>
<comment type="caution">
    <text evidence="2">The sequence shown here is derived from an EMBL/GenBank/DDBJ whole genome shotgun (WGS) entry which is preliminary data.</text>
</comment>
<sequence length="68" mass="8050">RIKATLLYMKIVKEESKFQHEKFEKVDDDNRKHFDVHSDKEDDDVDEVFTQRKAPASPASSSSQRRRV</sequence>
<evidence type="ECO:0000313" key="3">
    <source>
        <dbReference type="Proteomes" id="UP000663845"/>
    </source>
</evidence>
<gene>
    <name evidence="2" type="ORF">JYZ213_LOCUS47150</name>
</gene>
<organism evidence="2 3">
    <name type="scientific">Adineta steineri</name>
    <dbReference type="NCBI Taxonomy" id="433720"/>
    <lineage>
        <taxon>Eukaryota</taxon>
        <taxon>Metazoa</taxon>
        <taxon>Spiralia</taxon>
        <taxon>Gnathifera</taxon>
        <taxon>Rotifera</taxon>
        <taxon>Eurotatoria</taxon>
        <taxon>Bdelloidea</taxon>
        <taxon>Adinetida</taxon>
        <taxon>Adinetidae</taxon>
        <taxon>Adineta</taxon>
    </lineage>
</organism>
<feature type="region of interest" description="Disordered" evidence="1">
    <location>
        <begin position="29"/>
        <end position="68"/>
    </location>
</feature>
<proteinExistence type="predicted"/>
<feature type="compositionally biased region" description="Basic and acidic residues" evidence="1">
    <location>
        <begin position="29"/>
        <end position="40"/>
    </location>
</feature>
<dbReference type="EMBL" id="CAJNOG010007722">
    <property type="protein sequence ID" value="CAF1566365.1"/>
    <property type="molecule type" value="Genomic_DNA"/>
</dbReference>
<dbReference type="Proteomes" id="UP000663845">
    <property type="component" value="Unassembled WGS sequence"/>
</dbReference>
<feature type="non-terminal residue" evidence="2">
    <location>
        <position position="1"/>
    </location>
</feature>
<accession>A0A815Y4N6</accession>
<evidence type="ECO:0000313" key="2">
    <source>
        <dbReference type="EMBL" id="CAF1566365.1"/>
    </source>
</evidence>